<dbReference type="GO" id="GO:0005524">
    <property type="term" value="F:ATP binding"/>
    <property type="evidence" value="ECO:0007669"/>
    <property type="project" value="InterPro"/>
</dbReference>
<protein>
    <recommendedName>
        <fullName evidence="1">ATPase dynein-related AAA domain-containing protein</fullName>
    </recommendedName>
</protein>
<sequence>MEVNAFSKKNEFVPEIDKDYKFDRDTTLAILSGFNYNKKVIVHGYHGTGKSTHITQVAARLNWPCLRINLDSHISRIDLIGKDAIIIKNGKQVTEFKEGILPWAFQNPVALVFDEYDAGRPDVMFVLQRILESDGYFTLLDKNKVVKQNEYFRLFATANTIGLGDTTGLYAGTQQINQAQMDRWNIVTTLNYLSFEKEMEIILAKNKDLNNAKGKEKVANMIKVASLTRKGFVAGDISTVMSPRTVLYWAENSEIFKNIGYAFRITFLNKCDDAEKSIIAEYYQRCFGEDLPESMINVQM</sequence>
<dbReference type="InterPro" id="IPR050764">
    <property type="entry name" value="CbbQ/NirQ/NorQ/GpvN"/>
</dbReference>
<dbReference type="InterPro" id="IPR027417">
    <property type="entry name" value="P-loop_NTPase"/>
</dbReference>
<dbReference type="GO" id="GO:0016887">
    <property type="term" value="F:ATP hydrolysis activity"/>
    <property type="evidence" value="ECO:0007669"/>
    <property type="project" value="InterPro"/>
</dbReference>
<name>A0A382GBI9_9ZZZZ</name>
<dbReference type="PANTHER" id="PTHR42759:SF1">
    <property type="entry name" value="MAGNESIUM-CHELATASE SUBUNIT CHLD"/>
    <property type="match status" value="1"/>
</dbReference>
<reference evidence="2" key="1">
    <citation type="submission" date="2018-05" db="EMBL/GenBank/DDBJ databases">
        <authorList>
            <person name="Lanie J.A."/>
            <person name="Ng W.-L."/>
            <person name="Kazmierczak K.M."/>
            <person name="Andrzejewski T.M."/>
            <person name="Davidsen T.M."/>
            <person name="Wayne K.J."/>
            <person name="Tettelin H."/>
            <person name="Glass J.I."/>
            <person name="Rusch D."/>
            <person name="Podicherti R."/>
            <person name="Tsui H.-C.T."/>
            <person name="Winkler M.E."/>
        </authorList>
    </citation>
    <scope>NUCLEOTIDE SEQUENCE</scope>
</reference>
<dbReference type="PANTHER" id="PTHR42759">
    <property type="entry name" value="MOXR FAMILY PROTEIN"/>
    <property type="match status" value="1"/>
</dbReference>
<gene>
    <name evidence="2" type="ORF">METZ01_LOCUS225460</name>
</gene>
<feature type="domain" description="ATPase dynein-related AAA" evidence="1">
    <location>
        <begin position="40"/>
        <end position="164"/>
    </location>
</feature>
<dbReference type="EMBL" id="UINC01054648">
    <property type="protein sequence ID" value="SVB72606.1"/>
    <property type="molecule type" value="Genomic_DNA"/>
</dbReference>
<evidence type="ECO:0000313" key="2">
    <source>
        <dbReference type="EMBL" id="SVB72606.1"/>
    </source>
</evidence>
<dbReference type="AlphaFoldDB" id="A0A382GBI9"/>
<accession>A0A382GBI9</accession>
<proteinExistence type="predicted"/>
<organism evidence="2">
    <name type="scientific">marine metagenome</name>
    <dbReference type="NCBI Taxonomy" id="408172"/>
    <lineage>
        <taxon>unclassified sequences</taxon>
        <taxon>metagenomes</taxon>
        <taxon>ecological metagenomes</taxon>
    </lineage>
</organism>
<dbReference type="Gene3D" id="3.40.50.300">
    <property type="entry name" value="P-loop containing nucleotide triphosphate hydrolases"/>
    <property type="match status" value="1"/>
</dbReference>
<dbReference type="InterPro" id="IPR011704">
    <property type="entry name" value="ATPase_dyneun-rel_AAA"/>
</dbReference>
<evidence type="ECO:0000259" key="1">
    <source>
        <dbReference type="Pfam" id="PF07728"/>
    </source>
</evidence>
<dbReference type="SUPFAM" id="SSF52540">
    <property type="entry name" value="P-loop containing nucleoside triphosphate hydrolases"/>
    <property type="match status" value="1"/>
</dbReference>
<dbReference type="Pfam" id="PF07728">
    <property type="entry name" value="AAA_5"/>
    <property type="match status" value="1"/>
</dbReference>